<evidence type="ECO:0000259" key="4">
    <source>
        <dbReference type="Pfam" id="PF00437"/>
    </source>
</evidence>
<dbReference type="InterPro" id="IPR007831">
    <property type="entry name" value="T2SS_GspE_N"/>
</dbReference>
<dbReference type="EMBL" id="FMHG01000001">
    <property type="protein sequence ID" value="SCJ73594.1"/>
    <property type="molecule type" value="Genomic_DNA"/>
</dbReference>
<dbReference type="GO" id="GO:0005524">
    <property type="term" value="F:ATP binding"/>
    <property type="evidence" value="ECO:0007669"/>
    <property type="project" value="UniProtKB-KW"/>
</dbReference>
<dbReference type="CDD" id="cd01129">
    <property type="entry name" value="PulE-GspE-like"/>
    <property type="match status" value="1"/>
</dbReference>
<dbReference type="InterPro" id="IPR027417">
    <property type="entry name" value="P-loop_NTPase"/>
</dbReference>
<feature type="domain" description="Type II secretion system protein GspE N-terminal" evidence="5">
    <location>
        <begin position="63"/>
        <end position="144"/>
    </location>
</feature>
<evidence type="ECO:0000259" key="5">
    <source>
        <dbReference type="Pfam" id="PF05157"/>
    </source>
</evidence>
<dbReference type="Gene3D" id="3.30.450.90">
    <property type="match status" value="1"/>
</dbReference>
<dbReference type="PANTHER" id="PTHR30258">
    <property type="entry name" value="TYPE II SECRETION SYSTEM PROTEIN GSPE-RELATED"/>
    <property type="match status" value="1"/>
</dbReference>
<dbReference type="InterPro" id="IPR037257">
    <property type="entry name" value="T2SS_E_N_sf"/>
</dbReference>
<keyword evidence="2" id="KW-0547">Nucleotide-binding</keyword>
<name>A0A1C6IUQ2_9FIRM</name>
<dbReference type="Pfam" id="PF05157">
    <property type="entry name" value="MshEN"/>
    <property type="match status" value="1"/>
</dbReference>
<evidence type="ECO:0000313" key="6">
    <source>
        <dbReference type="EMBL" id="SCJ73594.1"/>
    </source>
</evidence>
<dbReference type="Gene3D" id="1.10.40.70">
    <property type="match status" value="1"/>
</dbReference>
<gene>
    <name evidence="6" type="primary">epsE</name>
    <name evidence="6" type="ORF">SAMEA3545359_01699</name>
</gene>
<dbReference type="GO" id="GO:0005886">
    <property type="term" value="C:plasma membrane"/>
    <property type="evidence" value="ECO:0007669"/>
    <property type="project" value="TreeGrafter"/>
</dbReference>
<protein>
    <submittedName>
        <fullName evidence="6">Type II traffic warden ATPase</fullName>
    </submittedName>
</protein>
<proteinExistence type="inferred from homology"/>
<keyword evidence="3" id="KW-0067">ATP-binding</keyword>
<dbReference type="GO" id="GO:0016887">
    <property type="term" value="F:ATP hydrolysis activity"/>
    <property type="evidence" value="ECO:0007669"/>
    <property type="project" value="TreeGrafter"/>
</dbReference>
<dbReference type="SUPFAM" id="SSF52540">
    <property type="entry name" value="P-loop containing nucleoside triphosphate hydrolases"/>
    <property type="match status" value="1"/>
</dbReference>
<accession>A0A1C6IUQ2</accession>
<dbReference type="InterPro" id="IPR001482">
    <property type="entry name" value="T2SS/T4SS_dom"/>
</dbReference>
<dbReference type="AlphaFoldDB" id="A0A1C6IUQ2"/>
<feature type="domain" description="Bacterial type II secretion system protein E" evidence="4">
    <location>
        <begin position="172"/>
        <end position="551"/>
    </location>
</feature>
<sequence>MKNIRIGEVLLQSGAITEEQLQQALQKQKEDSGKKLLGAVLIEMGYVTERQMLTALSQKLQHPLIELDTYQVDLTAVEKIPKQLASKYGLIAIDTEGAALKVAVSDPLNFYAIEDIRQIVNQPLAICLAESRSIQSAIEYYYAEIDAKLAASSANTFAVQEQIAVEEDDSGDEDAPVVKLLNSLLLRGYSTGTSDIHIEAAESQTLVRMRVDGILVDYVSVAKSLHPSLIARIKILANLDIAEKRLPQDGHFKVTLDGSQMNIRVSVIPTAYGEKAVLRYLTTNTLIDRSGQFGMSDQNYQKMLAMLQNPHGIIYFTGPTGSGKTTTLYMILEHLARQPVNISTIEDPVERNIPKVNQMQVNNTAGLHFENGLSSLLRQDPDIIMVGETRDNETAAISVRAAITGHLVLSTLHTNDAISSIVRLEDMEIEPYLIANSVVGVVAQRLVKKVCPHCGYAYAPDEAERAALKDDRITSVRRGKGCHLCNHTGYKGRTAVHEMVAIDGPIRRMITARAPVDEIFAYARQKQGMVTLKEELLRLVRDGVTTVEEMLKLTYYAD</sequence>
<evidence type="ECO:0000256" key="3">
    <source>
        <dbReference type="ARBA" id="ARBA00022840"/>
    </source>
</evidence>
<dbReference type="Gene3D" id="3.40.50.300">
    <property type="entry name" value="P-loop containing nucleotide triphosphate hydrolases"/>
    <property type="match status" value="1"/>
</dbReference>
<evidence type="ECO:0000256" key="1">
    <source>
        <dbReference type="ARBA" id="ARBA00006611"/>
    </source>
</evidence>
<dbReference type="SUPFAM" id="SSF160246">
    <property type="entry name" value="EspE N-terminal domain-like"/>
    <property type="match status" value="1"/>
</dbReference>
<dbReference type="Gene3D" id="3.30.300.160">
    <property type="entry name" value="Type II secretion system, protein E, N-terminal domain"/>
    <property type="match status" value="1"/>
</dbReference>
<comment type="similarity">
    <text evidence="1">Belongs to the GSP E family.</text>
</comment>
<organism evidence="6">
    <name type="scientific">uncultured Anaerotruncus sp</name>
    <dbReference type="NCBI Taxonomy" id="905011"/>
    <lineage>
        <taxon>Bacteria</taxon>
        <taxon>Bacillati</taxon>
        <taxon>Bacillota</taxon>
        <taxon>Clostridia</taxon>
        <taxon>Eubacteriales</taxon>
        <taxon>Oscillospiraceae</taxon>
        <taxon>Anaerotruncus</taxon>
        <taxon>environmental samples</taxon>
    </lineage>
</organism>
<dbReference type="PANTHER" id="PTHR30258:SF3">
    <property type="entry name" value="SLL1921 PROTEIN"/>
    <property type="match status" value="1"/>
</dbReference>
<dbReference type="Pfam" id="PF00437">
    <property type="entry name" value="T2SSE"/>
    <property type="match status" value="1"/>
</dbReference>
<reference evidence="6" key="1">
    <citation type="submission" date="2015-09" db="EMBL/GenBank/DDBJ databases">
        <authorList>
            <consortium name="Pathogen Informatics"/>
        </authorList>
    </citation>
    <scope>NUCLEOTIDE SEQUENCE</scope>
    <source>
        <strain evidence="6">2789STDY5834896</strain>
    </source>
</reference>
<evidence type="ECO:0000256" key="2">
    <source>
        <dbReference type="ARBA" id="ARBA00022741"/>
    </source>
</evidence>